<gene>
    <name evidence="2" type="ORF">MDCFG202_LOCUS232191</name>
</gene>
<dbReference type="AlphaFoldDB" id="A0A2H3GYF8"/>
<feature type="compositionally biased region" description="Low complexity" evidence="1">
    <location>
        <begin position="170"/>
        <end position="186"/>
    </location>
</feature>
<evidence type="ECO:0000313" key="2">
    <source>
        <dbReference type="EMBL" id="CAG1982836.1"/>
    </source>
</evidence>
<feature type="region of interest" description="Disordered" evidence="1">
    <location>
        <begin position="167"/>
        <end position="186"/>
    </location>
</feature>
<evidence type="ECO:0000313" key="3">
    <source>
        <dbReference type="Proteomes" id="UP000746612"/>
    </source>
</evidence>
<dbReference type="EMBL" id="CAJPIJ010000129">
    <property type="protein sequence ID" value="CAG1982836.1"/>
    <property type="molecule type" value="Genomic_DNA"/>
</dbReference>
<comment type="caution">
    <text evidence="2">The sequence shown here is derived from an EMBL/GenBank/DDBJ whole genome shotgun (WGS) entry which is preliminary data.</text>
</comment>
<sequence>MSSSIPQLAWYLLAMSYKSEGYLIIYITPYKRLPGPYWRTLPVDMFKRGAGAVSYVMRDSIQKEIDDLEEYLFSDNKAEVKGWWREIKSAQKWLYVIYPVGFDTSKVDPKYWGSPDDPNMTCSRMRLLEIQRNLFKLIFKANTQDDELQAKVFTAVQKAVQEIKEFEAGAADSNNQADNNSQDSEA</sequence>
<name>A0A2H3GYF8_GIBZA</name>
<evidence type="ECO:0000256" key="1">
    <source>
        <dbReference type="SAM" id="MobiDB-lite"/>
    </source>
</evidence>
<protein>
    <submittedName>
        <fullName evidence="2">Uncharacterized protein</fullName>
    </submittedName>
</protein>
<organism evidence="2 3">
    <name type="scientific">Gibberella zeae</name>
    <name type="common">Wheat head blight fungus</name>
    <name type="synonym">Fusarium graminearum</name>
    <dbReference type="NCBI Taxonomy" id="5518"/>
    <lineage>
        <taxon>Eukaryota</taxon>
        <taxon>Fungi</taxon>
        <taxon>Dikarya</taxon>
        <taxon>Ascomycota</taxon>
        <taxon>Pezizomycotina</taxon>
        <taxon>Sordariomycetes</taxon>
        <taxon>Hypocreomycetidae</taxon>
        <taxon>Hypocreales</taxon>
        <taxon>Nectriaceae</taxon>
        <taxon>Fusarium</taxon>
    </lineage>
</organism>
<reference evidence="2" key="1">
    <citation type="submission" date="2021-03" db="EMBL/GenBank/DDBJ databases">
        <authorList>
            <person name="Alouane T."/>
            <person name="Langin T."/>
            <person name="Bonhomme L."/>
        </authorList>
    </citation>
    <scope>NUCLEOTIDE SEQUENCE</scope>
    <source>
        <strain evidence="2">MDC_Fg202</strain>
    </source>
</reference>
<proteinExistence type="predicted"/>
<accession>A0A2H3GYF8</accession>
<dbReference type="Proteomes" id="UP000746612">
    <property type="component" value="Unassembled WGS sequence"/>
</dbReference>